<reference evidence="3 4" key="1">
    <citation type="submission" date="2013-03" db="EMBL/GenBank/DDBJ databases">
        <title>The Genome Sequence of Cladophialophora yegresii CBS 114405.</title>
        <authorList>
            <consortium name="The Broad Institute Genomics Platform"/>
            <person name="Cuomo C."/>
            <person name="de Hoog S."/>
            <person name="Gorbushina A."/>
            <person name="Walker B."/>
            <person name="Young S.K."/>
            <person name="Zeng Q."/>
            <person name="Gargeya S."/>
            <person name="Fitzgerald M."/>
            <person name="Haas B."/>
            <person name="Abouelleil A."/>
            <person name="Allen A.W."/>
            <person name="Alvarado L."/>
            <person name="Arachchi H.M."/>
            <person name="Berlin A.M."/>
            <person name="Chapman S.B."/>
            <person name="Gainer-Dewar J."/>
            <person name="Goldberg J."/>
            <person name="Griggs A."/>
            <person name="Gujja S."/>
            <person name="Hansen M."/>
            <person name="Howarth C."/>
            <person name="Imamovic A."/>
            <person name="Ireland A."/>
            <person name="Larimer J."/>
            <person name="McCowan C."/>
            <person name="Murphy C."/>
            <person name="Pearson M."/>
            <person name="Poon T.W."/>
            <person name="Priest M."/>
            <person name="Roberts A."/>
            <person name="Saif S."/>
            <person name="Shea T."/>
            <person name="Sisk P."/>
            <person name="Sykes S."/>
            <person name="Wortman J."/>
            <person name="Nusbaum C."/>
            <person name="Birren B."/>
        </authorList>
    </citation>
    <scope>NUCLEOTIDE SEQUENCE [LARGE SCALE GENOMIC DNA]</scope>
    <source>
        <strain evidence="3 4">CBS 114405</strain>
    </source>
</reference>
<feature type="region of interest" description="Disordered" evidence="2">
    <location>
        <begin position="1"/>
        <end position="41"/>
    </location>
</feature>
<dbReference type="eggNOG" id="ENOG502T8M9">
    <property type="taxonomic scope" value="Eukaryota"/>
</dbReference>
<gene>
    <name evidence="3" type="ORF">A1O7_00487</name>
</gene>
<name>W9WHQ8_9EURO</name>
<proteinExistence type="predicted"/>
<feature type="region of interest" description="Disordered" evidence="2">
    <location>
        <begin position="1289"/>
        <end position="1337"/>
    </location>
</feature>
<comment type="caution">
    <text evidence="3">The sequence shown here is derived from an EMBL/GenBank/DDBJ whole genome shotgun (WGS) entry which is preliminary data.</text>
</comment>
<dbReference type="EMBL" id="AMGW01000001">
    <property type="protein sequence ID" value="EXJ64151.1"/>
    <property type="molecule type" value="Genomic_DNA"/>
</dbReference>
<feature type="compositionally biased region" description="Polar residues" evidence="2">
    <location>
        <begin position="204"/>
        <end position="213"/>
    </location>
</feature>
<evidence type="ECO:0000313" key="3">
    <source>
        <dbReference type="EMBL" id="EXJ64151.1"/>
    </source>
</evidence>
<keyword evidence="1" id="KW-0175">Coiled coil</keyword>
<evidence type="ECO:0000256" key="1">
    <source>
        <dbReference type="SAM" id="Coils"/>
    </source>
</evidence>
<dbReference type="Proteomes" id="UP000019473">
    <property type="component" value="Unassembled WGS sequence"/>
</dbReference>
<evidence type="ECO:0000256" key="2">
    <source>
        <dbReference type="SAM" id="MobiDB-lite"/>
    </source>
</evidence>
<dbReference type="OrthoDB" id="4144201at2759"/>
<feature type="coiled-coil region" evidence="1">
    <location>
        <begin position="46"/>
        <end position="80"/>
    </location>
</feature>
<sequence length="1385" mass="152929">MGKLKGKGPRLASNENLHDMTTEALSAPRPGSPLRAADGHNVDGWADEDIKTYNELLTERAKLEKEKNELEHKSSRHQTQRALLDENATALDSLFKAHLGGDFKFTGWGKCCLDFDETCDERAGKNDFPCKHELCTRAKTKGVSWMEMDTIKYYHARIVSEKSHRMQSALRKQRDVELLRVKKDDEEEAALRARRNAILDKATRGNQIPTQTSRTDKGSTSEMPSLDILPMASKDFLLDPKNSAIFEAAKENEHIVRRIRGRLDKIRHDVNAGRVSPADARVKLDQANSEMAEAERKNNEFRQMILDAEPALSQLHHPIAPASGTSTTVPASLTSVLENTLASSNPGSFSQALSVMKGFFSASDPQDVQTAITDLRSVLELNGPMSPVLKKSFNALEDMLSKPNATGFTVDVTTSDGKTTTCNNVVEVMMNLRLKMQGSDKPSTAADPDLNLDEDTIKANLECIKVEDAAKKEMIKIAERMSDDTVENVTTALKKIKAKATLKSPIPPLSDIVLDDVITDILFRRSLKALVVEAGAGTSSAQQLSAKLTTLIVTAARNKPDKFLPTLNVVKAYMSMMKKDPPQVFLEALSKVNDSMPKFVAAHEEKLKKGAAATKAASPAPAAALAFHPERAEHAIATRFLVEGKLIAPLDFQGLFNFLKTGSAKDPKKLRARISEYYHRNLEEGIWDVLRMVLTHQTSNKFFWIDFDKEKIFYTEYLRLTIAVPEMKLPETLLHFQELGLCPGRAAILLAQRVTLRYRENFDLGFQMMLDLKTFVGVGAGNNEDWVRTFSFIAESVADLFGLLNSSLLCHASIEISLMAVDILAFICTFVLGSMTGSKAKANLHYIEKFIFHTLLTDMDSRTPKYQRIQGALSRFYLMCEDASACRCLPDHTCQGRLSSFAKEKLDSLVPAPLKVHKGEKERLENDPASPLFQTSSGLPRDAHLKLMIGAYWDMAQTLTPHLKCIATKKKCSCSAGDQEFGEELQVLKNSLDIDFAELTAIHAEGKPASETLWGNLERSALLLQERPLTWPGNQKRLKELRSRAGNSRFAELLPPEVSGPKPQSAASDPTPNSTTAASGHINLKKVPVNVPSIQNNISSTTSEKGNLEKDTADVSSMQNSRVSRLAEGENQEHQANTAAPRSDSEDEDDLDSEPWPMTDRELELRDQLLAFTDCVDKMHSIANFQQHGLKFNQHVLDGVAWQIEDTLIGHVQMAFLIARAQDYHGLKAWIEYYYKNTMPTPLDESFSLNGGGSGVAGAGAGTGAGMNDSERQAKAAMALEYIAKVTEKARSQTQTHTQPQIQPPTPTQKQIHPQPQTGKQKQSATRASPAAGASVSAAATSASTSAVVQQTEQAVADVELLGRNFIQQMQIVSGRKKRMPRRKR</sequence>
<feature type="region of interest" description="Disordered" evidence="2">
    <location>
        <begin position="202"/>
        <end position="223"/>
    </location>
</feature>
<feature type="compositionally biased region" description="Polar residues" evidence="2">
    <location>
        <begin position="1114"/>
        <end position="1123"/>
    </location>
</feature>
<dbReference type="GeneID" id="19175103"/>
<feature type="compositionally biased region" description="Polar residues" evidence="2">
    <location>
        <begin position="1065"/>
        <end position="1078"/>
    </location>
</feature>
<organism evidence="3 4">
    <name type="scientific">Cladophialophora yegresii CBS 114405</name>
    <dbReference type="NCBI Taxonomy" id="1182544"/>
    <lineage>
        <taxon>Eukaryota</taxon>
        <taxon>Fungi</taxon>
        <taxon>Dikarya</taxon>
        <taxon>Ascomycota</taxon>
        <taxon>Pezizomycotina</taxon>
        <taxon>Eurotiomycetes</taxon>
        <taxon>Chaetothyriomycetidae</taxon>
        <taxon>Chaetothyriales</taxon>
        <taxon>Herpotrichiellaceae</taxon>
        <taxon>Cladophialophora</taxon>
    </lineage>
</organism>
<dbReference type="RefSeq" id="XP_007752718.1">
    <property type="nucleotide sequence ID" value="XM_007754528.1"/>
</dbReference>
<accession>W9WHQ8</accession>
<feature type="compositionally biased region" description="Polar residues" evidence="2">
    <location>
        <begin position="1092"/>
        <end position="1105"/>
    </location>
</feature>
<protein>
    <submittedName>
        <fullName evidence="3">Uncharacterized protein</fullName>
    </submittedName>
</protein>
<keyword evidence="4" id="KW-1185">Reference proteome</keyword>
<feature type="compositionally biased region" description="Low complexity" evidence="2">
    <location>
        <begin position="1308"/>
        <end position="1318"/>
    </location>
</feature>
<feature type="region of interest" description="Disordered" evidence="2">
    <location>
        <begin position="1046"/>
        <end position="1156"/>
    </location>
</feature>
<feature type="compositionally biased region" description="Low complexity" evidence="2">
    <location>
        <begin position="1328"/>
        <end position="1337"/>
    </location>
</feature>
<dbReference type="HOGENOM" id="CLU_261162_0_0_1"/>
<dbReference type="VEuPathDB" id="FungiDB:A1O7_00487"/>
<evidence type="ECO:0000313" key="4">
    <source>
        <dbReference type="Proteomes" id="UP000019473"/>
    </source>
</evidence>